<dbReference type="InterPro" id="IPR045175">
    <property type="entry name" value="M28_fam"/>
</dbReference>
<feature type="region of interest" description="Disordered" evidence="1">
    <location>
        <begin position="1"/>
        <end position="20"/>
    </location>
</feature>
<dbReference type="Gene3D" id="3.50.30.30">
    <property type="match status" value="1"/>
</dbReference>
<dbReference type="SUPFAM" id="SSF53187">
    <property type="entry name" value="Zn-dependent exopeptidases"/>
    <property type="match status" value="1"/>
</dbReference>
<dbReference type="Pfam" id="PF04389">
    <property type="entry name" value="Peptidase_M28"/>
    <property type="match status" value="1"/>
</dbReference>
<dbReference type="PANTHER" id="PTHR12147">
    <property type="entry name" value="METALLOPEPTIDASE M28 FAMILY MEMBER"/>
    <property type="match status" value="1"/>
</dbReference>
<feature type="compositionally biased region" description="Polar residues" evidence="1">
    <location>
        <begin position="7"/>
        <end position="19"/>
    </location>
</feature>
<evidence type="ECO:0000313" key="3">
    <source>
        <dbReference type="EMBL" id="MFD1188759.1"/>
    </source>
</evidence>
<keyword evidence="4" id="KW-1185">Reference proteome</keyword>
<dbReference type="Gene3D" id="3.40.630.10">
    <property type="entry name" value="Zn peptidases"/>
    <property type="match status" value="1"/>
</dbReference>
<feature type="domain" description="Peptidase M28" evidence="2">
    <location>
        <begin position="256"/>
        <end position="463"/>
    </location>
</feature>
<proteinExistence type="predicted"/>
<sequence length="486" mass="53074">MAFATACTKTPSRSVTATPTEPDLLAIQDDELRENLFTLSSDEMRGKRAGTVDELRAAAWVAEKARAAGLQPAGDDGTYFQFFPINRTKVADNSTIEINGKSLALWQNTWITSPAEVAFDAPVVWLSSLADTAKYNLSGKVVAMALQAPSPLPAAGMSLWNYRYVASALRQQTNALKNHKAAAIILVTDAEAESDFGFIGHVFEEGTYMLEGEPARQNNSAPVVLVHSSVAPNLQQKNIKVKAAIKIDRYTYPSINVVAKAPGSDQALKDEHVLFSGHHDHDGIGATVDGDSIYNGADDNASVTVALLAIGKAWTQQPGKRSALFVWHGAEERGLLGSRWYVEHPTVPKESIVAVLNADMIGRNAPDSAALLGSIPPHRNSTALVDMALNANQQYTRFNIDTSWDEASHPEGWYFRSDHLPYARAGIPAVFFTTLLHPDYHTPRDEAERIDIDKLARMARWMYATGWAVSQAPQRPATDPDAKLER</sequence>
<evidence type="ECO:0000256" key="1">
    <source>
        <dbReference type="SAM" id="MobiDB-lite"/>
    </source>
</evidence>
<dbReference type="InterPro" id="IPR007484">
    <property type="entry name" value="Peptidase_M28"/>
</dbReference>
<name>A0ABW3SV01_9BACT</name>
<accession>A0ABW3SV01</accession>
<comment type="caution">
    <text evidence="3">The sequence shown here is derived from an EMBL/GenBank/DDBJ whole genome shotgun (WGS) entry which is preliminary data.</text>
</comment>
<evidence type="ECO:0000259" key="2">
    <source>
        <dbReference type="Pfam" id="PF04389"/>
    </source>
</evidence>
<protein>
    <submittedName>
        <fullName evidence="3">M28 family peptidase</fullName>
    </submittedName>
</protein>
<dbReference type="RefSeq" id="WP_377532842.1">
    <property type="nucleotide sequence ID" value="NZ_JBHTLD010000372.1"/>
</dbReference>
<evidence type="ECO:0000313" key="4">
    <source>
        <dbReference type="Proteomes" id="UP001597094"/>
    </source>
</evidence>
<gene>
    <name evidence="3" type="ORF">ACFQ2O_21300</name>
</gene>
<dbReference type="Proteomes" id="UP001597094">
    <property type="component" value="Unassembled WGS sequence"/>
</dbReference>
<organism evidence="3 4">
    <name type="scientific">Pontibacter rugosus</name>
    <dbReference type="NCBI Taxonomy" id="1745966"/>
    <lineage>
        <taxon>Bacteria</taxon>
        <taxon>Pseudomonadati</taxon>
        <taxon>Bacteroidota</taxon>
        <taxon>Cytophagia</taxon>
        <taxon>Cytophagales</taxon>
        <taxon>Hymenobacteraceae</taxon>
        <taxon>Pontibacter</taxon>
    </lineage>
</organism>
<reference evidence="4" key="1">
    <citation type="journal article" date="2019" name="Int. J. Syst. Evol. Microbiol.">
        <title>The Global Catalogue of Microorganisms (GCM) 10K type strain sequencing project: providing services to taxonomists for standard genome sequencing and annotation.</title>
        <authorList>
            <consortium name="The Broad Institute Genomics Platform"/>
            <consortium name="The Broad Institute Genome Sequencing Center for Infectious Disease"/>
            <person name="Wu L."/>
            <person name="Ma J."/>
        </authorList>
    </citation>
    <scope>NUCLEOTIDE SEQUENCE [LARGE SCALE GENOMIC DNA]</scope>
    <source>
        <strain evidence="4">JCM 31319</strain>
    </source>
</reference>
<dbReference type="PANTHER" id="PTHR12147:SF26">
    <property type="entry name" value="PEPTIDASE M28 DOMAIN-CONTAINING PROTEIN"/>
    <property type="match status" value="1"/>
</dbReference>
<dbReference type="EMBL" id="JBHTLD010000372">
    <property type="protein sequence ID" value="MFD1188759.1"/>
    <property type="molecule type" value="Genomic_DNA"/>
</dbReference>